<evidence type="ECO:0000256" key="1">
    <source>
        <dbReference type="ARBA" id="ARBA00022741"/>
    </source>
</evidence>
<dbReference type="InterPro" id="IPR027417">
    <property type="entry name" value="P-loop_NTPase"/>
</dbReference>
<proteinExistence type="predicted"/>
<dbReference type="NCBIfam" id="NF003745">
    <property type="entry name" value="PRK05342.1"/>
    <property type="match status" value="1"/>
</dbReference>
<dbReference type="PANTHER" id="PTHR48102">
    <property type="entry name" value="ATP-DEPENDENT CLP PROTEASE ATP-BINDING SUBUNIT CLPX-LIKE, MITOCHONDRIAL-RELATED"/>
    <property type="match status" value="1"/>
</dbReference>
<dbReference type="GO" id="GO:0005524">
    <property type="term" value="F:ATP binding"/>
    <property type="evidence" value="ECO:0007669"/>
    <property type="project" value="UniProtKB-KW"/>
</dbReference>
<dbReference type="GO" id="GO:0016887">
    <property type="term" value="F:ATP hydrolysis activity"/>
    <property type="evidence" value="ECO:0007669"/>
    <property type="project" value="InterPro"/>
</dbReference>
<accession>A0A1I3HV80</accession>
<evidence type="ECO:0000313" key="7">
    <source>
        <dbReference type="EMBL" id="SFI39634.1"/>
    </source>
</evidence>
<evidence type="ECO:0000259" key="5">
    <source>
        <dbReference type="SMART" id="SM00382"/>
    </source>
</evidence>
<dbReference type="GO" id="GO:0051301">
    <property type="term" value="P:cell division"/>
    <property type="evidence" value="ECO:0007669"/>
    <property type="project" value="TreeGrafter"/>
</dbReference>
<dbReference type="Gene3D" id="1.10.8.60">
    <property type="match status" value="1"/>
</dbReference>
<name>A0A1I3HV80_SELRU</name>
<dbReference type="PANTHER" id="PTHR48102:SF7">
    <property type="entry name" value="ATP-DEPENDENT CLP PROTEASE ATP-BINDING SUBUNIT CLPX-LIKE, MITOCHONDRIAL"/>
    <property type="match status" value="1"/>
</dbReference>
<dbReference type="FunFam" id="1.10.8.60:FF:000002">
    <property type="entry name" value="ATP-dependent Clp protease ATP-binding subunit ClpX"/>
    <property type="match status" value="1"/>
</dbReference>
<dbReference type="GO" id="GO:0051603">
    <property type="term" value="P:proteolysis involved in protein catabolic process"/>
    <property type="evidence" value="ECO:0007669"/>
    <property type="project" value="TreeGrafter"/>
</dbReference>
<gene>
    <name evidence="7" type="ORF">SAMN04487861_13423</name>
</gene>
<evidence type="ECO:0000256" key="3">
    <source>
        <dbReference type="ARBA" id="ARBA00022840"/>
    </source>
</evidence>
<keyword evidence="2" id="KW-0862">Zinc</keyword>
<dbReference type="Pfam" id="PF10431">
    <property type="entry name" value="ClpB_D2-small"/>
    <property type="match status" value="1"/>
</dbReference>
<dbReference type="EMBL" id="FOQK01000034">
    <property type="protein sequence ID" value="SFI39634.1"/>
    <property type="molecule type" value="Genomic_DNA"/>
</dbReference>
<dbReference type="GO" id="GO:0008233">
    <property type="term" value="F:peptidase activity"/>
    <property type="evidence" value="ECO:0007669"/>
    <property type="project" value="UniProtKB-KW"/>
</dbReference>
<evidence type="ECO:0000259" key="6">
    <source>
        <dbReference type="SMART" id="SM01086"/>
    </source>
</evidence>
<keyword evidence="1" id="KW-0547">Nucleotide-binding</keyword>
<dbReference type="Gene3D" id="3.40.50.300">
    <property type="entry name" value="P-loop containing nucleotide triphosphate hydrolases"/>
    <property type="match status" value="1"/>
</dbReference>
<evidence type="ECO:0000256" key="4">
    <source>
        <dbReference type="ARBA" id="ARBA00023186"/>
    </source>
</evidence>
<reference evidence="7 8" key="1">
    <citation type="submission" date="2016-10" db="EMBL/GenBank/DDBJ databases">
        <authorList>
            <person name="de Groot N.N."/>
        </authorList>
    </citation>
    <scope>NUCLEOTIDE SEQUENCE [LARGE SCALE GENOMIC DNA]</scope>
    <source>
        <strain evidence="7 8">Z108</strain>
    </source>
</reference>
<keyword evidence="7" id="KW-0645">Protease</keyword>
<dbReference type="AlphaFoldDB" id="A0A1I3HV80"/>
<evidence type="ECO:0000313" key="8">
    <source>
        <dbReference type="Proteomes" id="UP000183639"/>
    </source>
</evidence>
<sequence length="452" mass="51012">MKKPYLYKIIRLLTYAKYVSERTFHMSKQPITHQCSFCKRTIKVHDQYDMPIYDPNTGFAICKNCVREINHFLDEHDAATQQEEHKEFAGQLDDILAKNKPHIIKQYLDEYIINQDRAKKILSVAVYNHYKRMKYGYQNDDGTEIEKSNVIMLGPSGCGKTALLSHLSKLLDIPFAVTDASSLTEAGFVGADVEVAVRNLYYAADKDIEKAEHGIIYLDEFDKIARKSGANNSITADPGHEGVQQALLKMLEGNVVEFTSRGQRKHPEAPTIKVDTKNILFIVGGAFVGIDEVIGKRLSKSSSIGFGAEVQGKDDKPKFDELIHKVRPEDLMQYGIIPEIIGRLPVICTLETLDEDALLRILTEPKNAPVKQYEKLLAMDNVQLEFEEDALRAVAKKAIERKTGARSLKGIIEDVMLDIMFDIPKSEEPRKVIITRDCIESGAKPNIEKLNK</sequence>
<dbReference type="SUPFAM" id="SSF52540">
    <property type="entry name" value="P-loop containing nucleoside triphosphate hydrolases"/>
    <property type="match status" value="1"/>
</dbReference>
<feature type="domain" description="Clp ATPase C-terminal" evidence="6">
    <location>
        <begin position="353"/>
        <end position="447"/>
    </location>
</feature>
<evidence type="ECO:0000256" key="2">
    <source>
        <dbReference type="ARBA" id="ARBA00022833"/>
    </source>
</evidence>
<dbReference type="InterPro" id="IPR050052">
    <property type="entry name" value="ATP-dep_Clp_protease_ClpX"/>
</dbReference>
<dbReference type="GO" id="GO:0051082">
    <property type="term" value="F:unfolded protein binding"/>
    <property type="evidence" value="ECO:0007669"/>
    <property type="project" value="InterPro"/>
</dbReference>
<dbReference type="SMART" id="SM00382">
    <property type="entry name" value="AAA"/>
    <property type="match status" value="1"/>
</dbReference>
<organism evidence="7 8">
    <name type="scientific">Selenomonas ruminantium</name>
    <dbReference type="NCBI Taxonomy" id="971"/>
    <lineage>
        <taxon>Bacteria</taxon>
        <taxon>Bacillati</taxon>
        <taxon>Bacillota</taxon>
        <taxon>Negativicutes</taxon>
        <taxon>Selenomonadales</taxon>
        <taxon>Selenomonadaceae</taxon>
        <taxon>Selenomonas</taxon>
    </lineage>
</organism>
<keyword evidence="4" id="KW-0143">Chaperone</keyword>
<dbReference type="NCBIfam" id="TIGR00382">
    <property type="entry name" value="clpX"/>
    <property type="match status" value="1"/>
</dbReference>
<dbReference type="GO" id="GO:0009376">
    <property type="term" value="C:HslUV protease complex"/>
    <property type="evidence" value="ECO:0007669"/>
    <property type="project" value="TreeGrafter"/>
</dbReference>
<dbReference type="InterPro" id="IPR019489">
    <property type="entry name" value="Clp_ATPase_C"/>
</dbReference>
<dbReference type="SMART" id="SM01086">
    <property type="entry name" value="ClpB_D2-small"/>
    <property type="match status" value="1"/>
</dbReference>
<dbReference type="Proteomes" id="UP000183639">
    <property type="component" value="Unassembled WGS sequence"/>
</dbReference>
<keyword evidence="7" id="KW-0378">Hydrolase</keyword>
<dbReference type="InterPro" id="IPR004487">
    <property type="entry name" value="Clp_protease_ATP-bd_su_ClpX"/>
</dbReference>
<feature type="domain" description="AAA+ ATPase" evidence="5">
    <location>
        <begin position="146"/>
        <end position="369"/>
    </location>
</feature>
<dbReference type="Pfam" id="PF07724">
    <property type="entry name" value="AAA_2"/>
    <property type="match status" value="1"/>
</dbReference>
<dbReference type="GO" id="GO:0140662">
    <property type="term" value="F:ATP-dependent protein folding chaperone"/>
    <property type="evidence" value="ECO:0007669"/>
    <property type="project" value="InterPro"/>
</dbReference>
<protein>
    <submittedName>
        <fullName evidence="7">ATP-dependent Clp protease ATP-binding subunit ClpX</fullName>
    </submittedName>
</protein>
<dbReference type="InterPro" id="IPR003593">
    <property type="entry name" value="AAA+_ATPase"/>
</dbReference>
<keyword evidence="3 7" id="KW-0067">ATP-binding</keyword>
<dbReference type="InterPro" id="IPR003959">
    <property type="entry name" value="ATPase_AAA_core"/>
</dbReference>